<dbReference type="EMBL" id="CM042028">
    <property type="protein sequence ID" value="KAI3799500.1"/>
    <property type="molecule type" value="Genomic_DNA"/>
</dbReference>
<proteinExistence type="predicted"/>
<gene>
    <name evidence="1" type="ORF">L1987_34799</name>
</gene>
<protein>
    <submittedName>
        <fullName evidence="1">Uncharacterized protein</fullName>
    </submittedName>
</protein>
<evidence type="ECO:0000313" key="2">
    <source>
        <dbReference type="Proteomes" id="UP001056120"/>
    </source>
</evidence>
<keyword evidence="2" id="KW-1185">Reference proteome</keyword>
<comment type="caution">
    <text evidence="1">The sequence shown here is derived from an EMBL/GenBank/DDBJ whole genome shotgun (WGS) entry which is preliminary data.</text>
</comment>
<sequence length="105" mass="11376">MRLKSPLSDETIWKCLRAAGFYEESINRRDKGSLIAKLEAKIKMFSVGNRVLTTSPGLGKWCKKGQSKSFNASTQTSSDLIAVGAHVGGGYSLTHFRGGQWNPGG</sequence>
<accession>A0ACB9HUT6</accession>
<reference evidence="1 2" key="2">
    <citation type="journal article" date="2022" name="Mol. Ecol. Resour.">
        <title>The genomes of chicory, endive, great burdock and yacon provide insights into Asteraceae paleo-polyploidization history and plant inulin production.</title>
        <authorList>
            <person name="Fan W."/>
            <person name="Wang S."/>
            <person name="Wang H."/>
            <person name="Wang A."/>
            <person name="Jiang F."/>
            <person name="Liu H."/>
            <person name="Zhao H."/>
            <person name="Xu D."/>
            <person name="Zhang Y."/>
        </authorList>
    </citation>
    <scope>NUCLEOTIDE SEQUENCE [LARGE SCALE GENOMIC DNA]</scope>
    <source>
        <strain evidence="2">cv. Yunnan</strain>
        <tissue evidence="1">Leaves</tissue>
    </source>
</reference>
<dbReference type="Proteomes" id="UP001056120">
    <property type="component" value="Linkage Group LG11"/>
</dbReference>
<evidence type="ECO:0000313" key="1">
    <source>
        <dbReference type="EMBL" id="KAI3799500.1"/>
    </source>
</evidence>
<organism evidence="1 2">
    <name type="scientific">Smallanthus sonchifolius</name>
    <dbReference type="NCBI Taxonomy" id="185202"/>
    <lineage>
        <taxon>Eukaryota</taxon>
        <taxon>Viridiplantae</taxon>
        <taxon>Streptophyta</taxon>
        <taxon>Embryophyta</taxon>
        <taxon>Tracheophyta</taxon>
        <taxon>Spermatophyta</taxon>
        <taxon>Magnoliopsida</taxon>
        <taxon>eudicotyledons</taxon>
        <taxon>Gunneridae</taxon>
        <taxon>Pentapetalae</taxon>
        <taxon>asterids</taxon>
        <taxon>campanulids</taxon>
        <taxon>Asterales</taxon>
        <taxon>Asteraceae</taxon>
        <taxon>Asteroideae</taxon>
        <taxon>Heliantheae alliance</taxon>
        <taxon>Millerieae</taxon>
        <taxon>Smallanthus</taxon>
    </lineage>
</organism>
<reference evidence="2" key="1">
    <citation type="journal article" date="2022" name="Mol. Ecol. Resour.">
        <title>The genomes of chicory, endive, great burdock and yacon provide insights into Asteraceae palaeo-polyploidization history and plant inulin production.</title>
        <authorList>
            <person name="Fan W."/>
            <person name="Wang S."/>
            <person name="Wang H."/>
            <person name="Wang A."/>
            <person name="Jiang F."/>
            <person name="Liu H."/>
            <person name="Zhao H."/>
            <person name="Xu D."/>
            <person name="Zhang Y."/>
        </authorList>
    </citation>
    <scope>NUCLEOTIDE SEQUENCE [LARGE SCALE GENOMIC DNA]</scope>
    <source>
        <strain evidence="2">cv. Yunnan</strain>
    </source>
</reference>
<name>A0ACB9HUT6_9ASTR</name>